<organism evidence="4 5">
    <name type="scientific">Spongiibacter nanhainus</name>
    <dbReference type="NCBI Taxonomy" id="2794344"/>
    <lineage>
        <taxon>Bacteria</taxon>
        <taxon>Pseudomonadati</taxon>
        <taxon>Pseudomonadota</taxon>
        <taxon>Gammaproteobacteria</taxon>
        <taxon>Cellvibrionales</taxon>
        <taxon>Spongiibacteraceae</taxon>
        <taxon>Spongiibacter</taxon>
    </lineage>
</organism>
<reference evidence="4 5" key="1">
    <citation type="submission" date="2020-12" db="EMBL/GenBank/DDBJ databases">
        <authorList>
            <person name="Shan Y."/>
        </authorList>
    </citation>
    <scope>NUCLEOTIDE SEQUENCE [LARGE SCALE GENOMIC DNA]</scope>
    <source>
        <strain evidence="5">csc3.9</strain>
    </source>
</reference>
<evidence type="ECO:0000259" key="3">
    <source>
        <dbReference type="Pfam" id="PF03061"/>
    </source>
</evidence>
<evidence type="ECO:0000313" key="4">
    <source>
        <dbReference type="EMBL" id="QQD17281.1"/>
    </source>
</evidence>
<dbReference type="InterPro" id="IPR039298">
    <property type="entry name" value="ACOT13"/>
</dbReference>
<dbReference type="EMBL" id="CP066167">
    <property type="protein sequence ID" value="QQD17281.1"/>
    <property type="molecule type" value="Genomic_DNA"/>
</dbReference>
<accession>A0A7T4QYY9</accession>
<evidence type="ECO:0000256" key="2">
    <source>
        <dbReference type="ARBA" id="ARBA00022801"/>
    </source>
</evidence>
<comment type="similarity">
    <text evidence="1">Belongs to the thioesterase PaaI family.</text>
</comment>
<evidence type="ECO:0000313" key="5">
    <source>
        <dbReference type="Proteomes" id="UP000596063"/>
    </source>
</evidence>
<dbReference type="Pfam" id="PF03061">
    <property type="entry name" value="4HBT"/>
    <property type="match status" value="1"/>
</dbReference>
<dbReference type="RefSeq" id="WP_198568783.1">
    <property type="nucleotide sequence ID" value="NZ_CP066167.1"/>
</dbReference>
<dbReference type="GO" id="GO:0047617">
    <property type="term" value="F:fatty acyl-CoA hydrolase activity"/>
    <property type="evidence" value="ECO:0007669"/>
    <property type="project" value="InterPro"/>
</dbReference>
<protein>
    <submittedName>
        <fullName evidence="4">PaaI family thioesterase</fullName>
    </submittedName>
</protein>
<evidence type="ECO:0000256" key="1">
    <source>
        <dbReference type="ARBA" id="ARBA00008324"/>
    </source>
</evidence>
<dbReference type="AlphaFoldDB" id="A0A7T4QYY9"/>
<dbReference type="KEGG" id="snan:I6N98_13015"/>
<keyword evidence="5" id="KW-1185">Reference proteome</keyword>
<gene>
    <name evidence="4" type="ORF">I6N98_13015</name>
</gene>
<dbReference type="Gene3D" id="3.10.129.10">
    <property type="entry name" value="Hotdog Thioesterase"/>
    <property type="match status" value="1"/>
</dbReference>
<sequence length="139" mass="15559">MSDDSGSTVPENWKRREFPGIPASLEALWVHKDDTGYHYGVQLEERHHNAQGYIHGGVLTSFADHAMSLAVWEASERANCSTVQMNSNFLSALKAPAFVQIDTTITKKGRQMIFAHAILRVGDDPVMEVSGVWRVFTKR</sequence>
<name>A0A7T4QYY9_9GAMM</name>
<dbReference type="Proteomes" id="UP000596063">
    <property type="component" value="Chromosome"/>
</dbReference>
<dbReference type="InterPro" id="IPR029069">
    <property type="entry name" value="HotDog_dom_sf"/>
</dbReference>
<dbReference type="PANTHER" id="PTHR21660">
    <property type="entry name" value="THIOESTERASE SUPERFAMILY MEMBER-RELATED"/>
    <property type="match status" value="1"/>
</dbReference>
<feature type="domain" description="Thioesterase" evidence="3">
    <location>
        <begin position="51"/>
        <end position="126"/>
    </location>
</feature>
<dbReference type="InterPro" id="IPR006683">
    <property type="entry name" value="Thioestr_dom"/>
</dbReference>
<proteinExistence type="inferred from homology"/>
<dbReference type="CDD" id="cd03443">
    <property type="entry name" value="PaaI_thioesterase"/>
    <property type="match status" value="1"/>
</dbReference>
<dbReference type="SUPFAM" id="SSF54637">
    <property type="entry name" value="Thioesterase/thiol ester dehydrase-isomerase"/>
    <property type="match status" value="1"/>
</dbReference>
<keyword evidence="2" id="KW-0378">Hydrolase</keyword>
<dbReference type="PANTHER" id="PTHR21660:SF1">
    <property type="entry name" value="ACYL-COENZYME A THIOESTERASE 13"/>
    <property type="match status" value="1"/>
</dbReference>